<dbReference type="InterPro" id="IPR000283">
    <property type="entry name" value="NADH_UbQ_OxRdtase_75kDa_su_CS"/>
</dbReference>
<dbReference type="SUPFAM" id="SSF54292">
    <property type="entry name" value="2Fe-2S ferredoxin-like"/>
    <property type="match status" value="1"/>
</dbReference>
<dbReference type="GO" id="GO:0052592">
    <property type="term" value="F:oxidoreductase activity, acting on CH or CH2 groups, with an iron-sulfur protein as acceptor"/>
    <property type="evidence" value="ECO:0007669"/>
    <property type="project" value="TreeGrafter"/>
</dbReference>
<dbReference type="Pfam" id="PF14697">
    <property type="entry name" value="Fer4_21"/>
    <property type="match status" value="1"/>
</dbReference>
<dbReference type="InterPro" id="IPR007516">
    <property type="entry name" value="Co_F420_Hydgase/DH_bsu_N"/>
</dbReference>
<dbReference type="InterPro" id="IPR007525">
    <property type="entry name" value="FrhB_FdhB_C"/>
</dbReference>
<comment type="caution">
    <text evidence="8">The sequence shown here is derived from an EMBL/GenBank/DDBJ whole genome shotgun (WGS) entry which is preliminary data.</text>
</comment>
<dbReference type="Pfam" id="PF04422">
    <property type="entry name" value="FrhB_FdhB_N"/>
    <property type="match status" value="1"/>
</dbReference>
<dbReference type="GO" id="GO:0008137">
    <property type="term" value="F:NADH dehydrogenase (ubiquinone) activity"/>
    <property type="evidence" value="ECO:0007669"/>
    <property type="project" value="InterPro"/>
</dbReference>
<dbReference type="EMBL" id="RXIL01000142">
    <property type="protein sequence ID" value="RZN67156.1"/>
    <property type="molecule type" value="Genomic_DNA"/>
</dbReference>
<keyword evidence="2" id="KW-0479">Metal-binding</keyword>
<dbReference type="FunFam" id="3.30.70.20:FF:000035">
    <property type="entry name" value="Iron hydrogenase 1"/>
    <property type="match status" value="1"/>
</dbReference>
<dbReference type="PROSITE" id="PS51085">
    <property type="entry name" value="2FE2S_FER_2"/>
    <property type="match status" value="1"/>
</dbReference>
<organism evidence="8 9">
    <name type="scientific">Candidatus Methanolliviera hydrocarbonicum</name>
    <dbReference type="NCBI Taxonomy" id="2491085"/>
    <lineage>
        <taxon>Archaea</taxon>
        <taxon>Methanobacteriati</taxon>
        <taxon>Methanobacteriota</taxon>
        <taxon>Candidatus Methanoliparia</taxon>
        <taxon>Candidatus Methanoliparales</taxon>
        <taxon>Candidatus Methanollivieraceae</taxon>
        <taxon>Candidatus Methanolliviera</taxon>
    </lineage>
</organism>
<feature type="domain" description="4Fe-4S ferredoxin-type" evidence="7">
    <location>
        <begin position="156"/>
        <end position="186"/>
    </location>
</feature>
<dbReference type="InterPro" id="IPR001041">
    <property type="entry name" value="2Fe-2S_ferredoxin-type"/>
</dbReference>
<dbReference type="Pfam" id="PF04432">
    <property type="entry name" value="FrhB_FdhB_C"/>
    <property type="match status" value="1"/>
</dbReference>
<name>A0A520KW01_9EURY</name>
<dbReference type="SUPFAM" id="SSF54862">
    <property type="entry name" value="4Fe-4S ferredoxins"/>
    <property type="match status" value="1"/>
</dbReference>
<evidence type="ECO:0000259" key="6">
    <source>
        <dbReference type="PROSITE" id="PS51085"/>
    </source>
</evidence>
<protein>
    <submittedName>
        <fullName evidence="8">2Fe-2S iron-sulfur cluster binding domain-containing protein</fullName>
    </submittedName>
</protein>
<keyword evidence="1" id="KW-0004">4Fe-4S</keyword>
<feature type="domain" description="2Fe-2S ferredoxin-type" evidence="6">
    <location>
        <begin position="2"/>
        <end position="82"/>
    </location>
</feature>
<evidence type="ECO:0000256" key="1">
    <source>
        <dbReference type="ARBA" id="ARBA00022485"/>
    </source>
</evidence>
<dbReference type="GO" id="GO:0042773">
    <property type="term" value="P:ATP synthesis coupled electron transport"/>
    <property type="evidence" value="ECO:0007669"/>
    <property type="project" value="InterPro"/>
</dbReference>
<dbReference type="GO" id="GO:0051539">
    <property type="term" value="F:4 iron, 4 sulfur cluster binding"/>
    <property type="evidence" value="ECO:0007669"/>
    <property type="project" value="UniProtKB-KW"/>
</dbReference>
<dbReference type="InterPro" id="IPR017896">
    <property type="entry name" value="4Fe4S_Fe-S-bd"/>
</dbReference>
<keyword evidence="5" id="KW-0411">Iron-sulfur</keyword>
<dbReference type="Gene3D" id="3.10.20.740">
    <property type="match status" value="1"/>
</dbReference>
<evidence type="ECO:0000256" key="5">
    <source>
        <dbReference type="ARBA" id="ARBA00023014"/>
    </source>
</evidence>
<dbReference type="CDD" id="cd00207">
    <property type="entry name" value="fer2"/>
    <property type="match status" value="1"/>
</dbReference>
<keyword evidence="3" id="KW-0677">Repeat</keyword>
<dbReference type="InterPro" id="IPR045220">
    <property type="entry name" value="FRHB/FDHB/HCAR-like"/>
</dbReference>
<dbReference type="InterPro" id="IPR036010">
    <property type="entry name" value="2Fe-2S_ferredoxin-like_sf"/>
</dbReference>
<evidence type="ECO:0000313" key="9">
    <source>
        <dbReference type="Proteomes" id="UP000320766"/>
    </source>
</evidence>
<evidence type="ECO:0000259" key="7">
    <source>
        <dbReference type="PROSITE" id="PS51379"/>
    </source>
</evidence>
<dbReference type="Proteomes" id="UP000320766">
    <property type="component" value="Unassembled WGS sequence"/>
</dbReference>
<dbReference type="AlphaFoldDB" id="A0A520KW01"/>
<accession>A0A520KW01</accession>
<sequence length="473" mass="52490">MKKINFEIDGREVEAEEGTTLLEVARSIGIDIPTLCYHPALEPLGACRLCSVEIVKRGRKRVVTACNYPVEDGLLVRTDSPDIIEIRTMLLELLLARCPEEERIQNLAREYGVVRPRFKLEDESCILCGLCTRVCEELVGVSAINVINRGVEREVDTPYKELSDDCIGCGLCALLCPTDAIKRMKNIYPTTAEDIKETEDRFLDGVRDEELGVYSDLIGGKTSIAGQDGGMVTSLLITGLEKKFFDAAIVVQRKNGYKAEAVVVTDVEGIKRAKGTKYLRVPMISKVEEALKEGRRRIAVVGTPCEVRAVRKLQRGYLEQEFPGTEITIIGLFCFESFDYEGLKEDTKRILGIDLDQADKTQITHGNYIVSIGEKENSCSVRDLGNVIREGCSYCNDLVSWLADISVGSIGSPDGYSTVIVRSNVGKKLLDATDFITAEVDKDDIVKLVKLKRRNSDRKVVKILEGLNVSAFK</sequence>
<reference evidence="8 9" key="1">
    <citation type="journal article" date="2019" name="Nat. Microbiol.">
        <title>Wide diversity of methane and short-chain alkane metabolisms in uncultured archaea.</title>
        <authorList>
            <person name="Borrel G."/>
            <person name="Adam P.S."/>
            <person name="McKay L.J."/>
            <person name="Chen L.X."/>
            <person name="Sierra-Garcia I.N."/>
            <person name="Sieber C.M."/>
            <person name="Letourneur Q."/>
            <person name="Ghozlane A."/>
            <person name="Andersen G.L."/>
            <person name="Li W.J."/>
            <person name="Hallam S.J."/>
            <person name="Muyzer G."/>
            <person name="de Oliveira V.M."/>
            <person name="Inskeep W.P."/>
            <person name="Banfield J.F."/>
            <person name="Gribaldo S."/>
        </authorList>
    </citation>
    <scope>NUCLEOTIDE SEQUENCE [LARGE SCALE GENOMIC DNA]</scope>
    <source>
        <strain evidence="8">NM1b</strain>
    </source>
</reference>
<dbReference type="PROSITE" id="PS00198">
    <property type="entry name" value="4FE4S_FER_1"/>
    <property type="match status" value="1"/>
</dbReference>
<feature type="domain" description="4Fe-4S ferredoxin-type" evidence="7">
    <location>
        <begin position="116"/>
        <end position="149"/>
    </location>
</feature>
<dbReference type="PROSITE" id="PS51379">
    <property type="entry name" value="4FE4S_FER_2"/>
    <property type="match status" value="2"/>
</dbReference>
<proteinExistence type="predicted"/>
<dbReference type="Pfam" id="PF13510">
    <property type="entry name" value="Fer2_4"/>
    <property type="match status" value="1"/>
</dbReference>
<dbReference type="GO" id="GO:0016020">
    <property type="term" value="C:membrane"/>
    <property type="evidence" value="ECO:0007669"/>
    <property type="project" value="InterPro"/>
</dbReference>
<dbReference type="PANTHER" id="PTHR31332">
    <property type="entry name" value="7-HYDROXYMETHYL CHLOROPHYLL A REDUCTASE, CHLOROPLASTIC"/>
    <property type="match status" value="1"/>
</dbReference>
<dbReference type="InterPro" id="IPR017900">
    <property type="entry name" value="4Fe4S_Fe_S_CS"/>
</dbReference>
<dbReference type="GO" id="GO:0046872">
    <property type="term" value="F:metal ion binding"/>
    <property type="evidence" value="ECO:0007669"/>
    <property type="project" value="UniProtKB-KW"/>
</dbReference>
<keyword evidence="4" id="KW-0408">Iron</keyword>
<evidence type="ECO:0000313" key="8">
    <source>
        <dbReference type="EMBL" id="RZN67156.1"/>
    </source>
</evidence>
<evidence type="ECO:0000256" key="2">
    <source>
        <dbReference type="ARBA" id="ARBA00022723"/>
    </source>
</evidence>
<dbReference type="PROSITE" id="PS00641">
    <property type="entry name" value="COMPLEX1_75K_1"/>
    <property type="match status" value="1"/>
</dbReference>
<dbReference type="PANTHER" id="PTHR31332:SF0">
    <property type="entry name" value="7-HYDROXYMETHYL CHLOROPHYLL A REDUCTASE, CHLOROPLASTIC"/>
    <property type="match status" value="1"/>
</dbReference>
<gene>
    <name evidence="8" type="ORF">EF807_07855</name>
</gene>
<evidence type="ECO:0000256" key="4">
    <source>
        <dbReference type="ARBA" id="ARBA00023004"/>
    </source>
</evidence>
<dbReference type="Gene3D" id="3.30.70.20">
    <property type="match status" value="1"/>
</dbReference>
<evidence type="ECO:0000256" key="3">
    <source>
        <dbReference type="ARBA" id="ARBA00022737"/>
    </source>
</evidence>